<evidence type="ECO:0000256" key="1">
    <source>
        <dbReference type="SAM" id="MobiDB-lite"/>
    </source>
</evidence>
<reference evidence="2" key="1">
    <citation type="submission" date="2022-01" db="EMBL/GenBank/DDBJ databases">
        <authorList>
            <person name="King R."/>
        </authorList>
    </citation>
    <scope>NUCLEOTIDE SEQUENCE</scope>
</reference>
<evidence type="ECO:0000313" key="2">
    <source>
        <dbReference type="EMBL" id="CAH1402077.1"/>
    </source>
</evidence>
<dbReference type="AlphaFoldDB" id="A0A9P0HHZ6"/>
<gene>
    <name evidence="2" type="ORF">NEZAVI_LOCUS10981</name>
</gene>
<organism evidence="2 3">
    <name type="scientific">Nezara viridula</name>
    <name type="common">Southern green stink bug</name>
    <name type="synonym">Cimex viridulus</name>
    <dbReference type="NCBI Taxonomy" id="85310"/>
    <lineage>
        <taxon>Eukaryota</taxon>
        <taxon>Metazoa</taxon>
        <taxon>Ecdysozoa</taxon>
        <taxon>Arthropoda</taxon>
        <taxon>Hexapoda</taxon>
        <taxon>Insecta</taxon>
        <taxon>Pterygota</taxon>
        <taxon>Neoptera</taxon>
        <taxon>Paraneoptera</taxon>
        <taxon>Hemiptera</taxon>
        <taxon>Heteroptera</taxon>
        <taxon>Panheteroptera</taxon>
        <taxon>Pentatomomorpha</taxon>
        <taxon>Pentatomoidea</taxon>
        <taxon>Pentatomidae</taxon>
        <taxon>Pentatominae</taxon>
        <taxon>Nezara</taxon>
    </lineage>
</organism>
<protein>
    <submittedName>
        <fullName evidence="2">Uncharacterized protein</fullName>
    </submittedName>
</protein>
<sequence length="36" mass="4030">MINGQIGLHDTPGSRTLENLTKKLQYRRQGTSLQSS</sequence>
<evidence type="ECO:0000313" key="3">
    <source>
        <dbReference type="Proteomes" id="UP001152798"/>
    </source>
</evidence>
<proteinExistence type="predicted"/>
<accession>A0A9P0HHZ6</accession>
<dbReference type="EMBL" id="OV725081">
    <property type="protein sequence ID" value="CAH1402077.1"/>
    <property type="molecule type" value="Genomic_DNA"/>
</dbReference>
<name>A0A9P0HHZ6_NEZVI</name>
<dbReference type="Proteomes" id="UP001152798">
    <property type="component" value="Chromosome 5"/>
</dbReference>
<keyword evidence="3" id="KW-1185">Reference proteome</keyword>
<feature type="region of interest" description="Disordered" evidence="1">
    <location>
        <begin position="1"/>
        <end position="36"/>
    </location>
</feature>